<feature type="region of interest" description="Disordered" evidence="1">
    <location>
        <begin position="137"/>
        <end position="161"/>
    </location>
</feature>
<dbReference type="Proteomes" id="UP001279410">
    <property type="component" value="Unassembled WGS sequence"/>
</dbReference>
<evidence type="ECO:0000313" key="3">
    <source>
        <dbReference type="Proteomes" id="UP001279410"/>
    </source>
</evidence>
<dbReference type="GO" id="GO:0005581">
    <property type="term" value="C:collagen trimer"/>
    <property type="evidence" value="ECO:0007669"/>
    <property type="project" value="UniProtKB-KW"/>
</dbReference>
<gene>
    <name evidence="2" type="ORF">AKAME5_001663500</name>
</gene>
<organism evidence="2 3">
    <name type="scientific">Lates japonicus</name>
    <name type="common">Japanese lates</name>
    <dbReference type="NCBI Taxonomy" id="270547"/>
    <lineage>
        <taxon>Eukaryota</taxon>
        <taxon>Metazoa</taxon>
        <taxon>Chordata</taxon>
        <taxon>Craniata</taxon>
        <taxon>Vertebrata</taxon>
        <taxon>Euteleostomi</taxon>
        <taxon>Actinopterygii</taxon>
        <taxon>Neopterygii</taxon>
        <taxon>Teleostei</taxon>
        <taxon>Neoteleostei</taxon>
        <taxon>Acanthomorphata</taxon>
        <taxon>Carangaria</taxon>
        <taxon>Carangaria incertae sedis</taxon>
        <taxon>Centropomidae</taxon>
        <taxon>Lates</taxon>
    </lineage>
</organism>
<accession>A0AAD3N508</accession>
<protein>
    <submittedName>
        <fullName evidence="2">Collagen alpha-1(XVII) chain-like protein</fullName>
    </submittedName>
</protein>
<sequence>MQGGGWMSTQGVVAFRAVYYTCLPSCSADGRGWDRCPHLSVLTCLGEKKVEQKGSKGRRTLRTSHHGASTSYKHFIPPLDAISRSVSERNPDLIDCCSSWLKIRWDGRVNKTDGHLRRLVREKGPLLVNTSSYSLLRSLPRGDSSGGQGEPPDGEGYLKRRGGGSSIVSLCQRSGPAPLGWCQESETASSSGGLSPAFRERKKYSAAREVMTLQCHKREERSRGPELDLRLPEGTPSSQPHWPPAPITLPVPKKASVEAKTASVWPRSRVHRLSSYTYQVSTNNMGGTMPLTATSPSSLSVYGFQNNLAPTSGSVLTTSGANVNANLGGYDVQKNVSNGGGVDSTGVSTTTRSQTDEAYKKDYKFLISDKENVPARGTQRCSFWPKTAGKQFTSSSGLRRRRWISSSCNKDKATYAEIWVGQRHLRRWRTLCRLILLLLVENGCLGLLLLSALLGLLFGLIALAEDEKAEDRVAALEAGVLSSARISRQVLPMTSMWLVEVGSHRHHAHLGAWRWRWRSSTCSELKCSHRHSECMEKEGCLDLKGTLELKVILVSLEFQVLRVRWDMQALRVLKDRKEAQVIMGWRGHRVSGVVRAQLAPEVLLEVLGFLGLWDLPEQMDQKAHREFLGFLGHQVNQVLRVSVARQGLLGLKVTEGLLDFKELKVTLVTKAPEVCQVIPVYQVYLGWLERKDPKGQWGWLDMMVQKDQEVTKDLLGRLDSEDLLDLLEMLDFQEHLGFKDHQGYQEIQDNQVPKVTLVKQDESSMRLVPLQLPSQDHLGLLVLPALQDLLDYQVPLALLVCLASLVLKVTEDIRETRENQE</sequence>
<feature type="region of interest" description="Disordered" evidence="1">
    <location>
        <begin position="217"/>
        <end position="250"/>
    </location>
</feature>
<reference evidence="2" key="1">
    <citation type="submission" date="2022-08" db="EMBL/GenBank/DDBJ databases">
        <title>Genome sequencing of akame (Lates japonicus).</title>
        <authorList>
            <person name="Hashiguchi Y."/>
            <person name="Takahashi H."/>
        </authorList>
    </citation>
    <scope>NUCLEOTIDE SEQUENCE</scope>
    <source>
        <strain evidence="2">Kochi</strain>
    </source>
</reference>
<evidence type="ECO:0000256" key="1">
    <source>
        <dbReference type="SAM" id="MobiDB-lite"/>
    </source>
</evidence>
<keyword evidence="2" id="KW-0176">Collagen</keyword>
<dbReference type="EMBL" id="BRZM01000076">
    <property type="protein sequence ID" value="GLD65150.1"/>
    <property type="molecule type" value="Genomic_DNA"/>
</dbReference>
<comment type="caution">
    <text evidence="2">The sequence shown here is derived from an EMBL/GenBank/DDBJ whole genome shotgun (WGS) entry which is preliminary data.</text>
</comment>
<evidence type="ECO:0000313" key="2">
    <source>
        <dbReference type="EMBL" id="GLD65150.1"/>
    </source>
</evidence>
<keyword evidence="3" id="KW-1185">Reference proteome</keyword>
<name>A0AAD3N508_LATJO</name>
<feature type="compositionally biased region" description="Basic and acidic residues" evidence="1">
    <location>
        <begin position="217"/>
        <end position="231"/>
    </location>
</feature>
<dbReference type="AlphaFoldDB" id="A0AAD3N508"/>
<proteinExistence type="predicted"/>